<dbReference type="RefSeq" id="WP_390321133.1">
    <property type="nucleotide sequence ID" value="NZ_JBHSPB010000032.1"/>
</dbReference>
<keyword evidence="15" id="KW-1185">Reference proteome</keyword>
<evidence type="ECO:0000313" key="14">
    <source>
        <dbReference type="EMBL" id="MFC5724667.1"/>
    </source>
</evidence>
<dbReference type="InterPro" id="IPR003482">
    <property type="entry name" value="Whib"/>
</dbReference>
<comment type="PTM">
    <text evidence="11">The Fe-S cluster can be nitrosylated by nitric oxide (NO).</text>
</comment>
<dbReference type="Proteomes" id="UP001596083">
    <property type="component" value="Unassembled WGS sequence"/>
</dbReference>
<dbReference type="PANTHER" id="PTHR38839">
    <property type="entry name" value="TRANSCRIPTIONAL REGULATOR WHID-RELATED"/>
    <property type="match status" value="1"/>
</dbReference>
<keyword evidence="4 11" id="KW-0479">Metal-binding</keyword>
<evidence type="ECO:0000256" key="11">
    <source>
        <dbReference type="HAMAP-Rule" id="MF_01479"/>
    </source>
</evidence>
<keyword evidence="9 11" id="KW-1015">Disulfide bond</keyword>
<feature type="compositionally biased region" description="Basic and acidic residues" evidence="12">
    <location>
        <begin position="94"/>
        <end position="120"/>
    </location>
</feature>
<feature type="region of interest" description="Disordered" evidence="12">
    <location>
        <begin position="1"/>
        <end position="23"/>
    </location>
</feature>
<keyword evidence="11" id="KW-0963">Cytoplasm</keyword>
<keyword evidence="6 11" id="KW-0411">Iron-sulfur</keyword>
<evidence type="ECO:0000256" key="9">
    <source>
        <dbReference type="ARBA" id="ARBA00023157"/>
    </source>
</evidence>
<evidence type="ECO:0000256" key="2">
    <source>
        <dbReference type="ARBA" id="ARBA00006597"/>
    </source>
</evidence>
<feature type="binding site" evidence="11">
    <location>
        <position position="72"/>
    </location>
    <ligand>
        <name>[4Fe-4S] cluster</name>
        <dbReference type="ChEBI" id="CHEBI:49883"/>
    </ligand>
</feature>
<evidence type="ECO:0000256" key="6">
    <source>
        <dbReference type="ARBA" id="ARBA00023014"/>
    </source>
</evidence>
<comment type="subcellular location">
    <subcellularLocation>
        <location evidence="1 11">Cytoplasm</location>
    </subcellularLocation>
</comment>
<feature type="region of interest" description="Disordered" evidence="12">
    <location>
        <begin position="94"/>
        <end position="149"/>
    </location>
</feature>
<protein>
    <recommendedName>
        <fullName evidence="11">Transcriptional regulator WhiB</fullName>
    </recommendedName>
</protein>
<feature type="binding site" evidence="11">
    <location>
        <position position="66"/>
    </location>
    <ligand>
        <name>[4Fe-4S] cluster</name>
        <dbReference type="ChEBI" id="CHEBI:49883"/>
    </ligand>
</feature>
<evidence type="ECO:0000256" key="12">
    <source>
        <dbReference type="SAM" id="MobiDB-lite"/>
    </source>
</evidence>
<comment type="similarity">
    <text evidence="2 11">Belongs to the WhiB family.</text>
</comment>
<keyword evidence="3 11" id="KW-0004">4Fe-4S</keyword>
<keyword evidence="8 11" id="KW-0238">DNA-binding</keyword>
<keyword evidence="7 11" id="KW-0805">Transcription regulation</keyword>
<dbReference type="HAMAP" id="MF_01479">
    <property type="entry name" value="WhiB"/>
    <property type="match status" value="1"/>
</dbReference>
<feature type="binding site" evidence="11">
    <location>
        <position position="63"/>
    </location>
    <ligand>
        <name>[4Fe-4S] cluster</name>
        <dbReference type="ChEBI" id="CHEBI:49883"/>
    </ligand>
</feature>
<sequence length="149" mass="16466">MECRDMAHLTPAPEPGRRPRLPENPAWAAQWQDNAACAGTDGEVFFAKQRGQEKDIATAKAICADCPVRRQCLDHARSLPETFGIWGGMTAYERGWDGFGKRRRPELRPQPEPDGHHRPFTDSPSGRHGAAPRGRDSERASGTREPPAG</sequence>
<comment type="cofactor">
    <cofactor evidence="11">
        <name>[4Fe-4S] cluster</name>
        <dbReference type="ChEBI" id="CHEBI:49883"/>
    </cofactor>
    <text evidence="11">Binds 1 [4Fe-4S] cluster per subunit. Following nitrosylation of the [4Fe-4S] cluster binds 1 [4Fe-8(NO)] cluster per subunit.</text>
</comment>
<keyword evidence="10 11" id="KW-0804">Transcription</keyword>
<comment type="PTM">
    <text evidence="11">Upon Fe-S cluster removal intramolecular disulfide bonds are formed.</text>
</comment>
<reference evidence="15" key="1">
    <citation type="journal article" date="2019" name="Int. J. Syst. Evol. Microbiol.">
        <title>The Global Catalogue of Microorganisms (GCM) 10K type strain sequencing project: providing services to taxonomists for standard genome sequencing and annotation.</title>
        <authorList>
            <consortium name="The Broad Institute Genomics Platform"/>
            <consortium name="The Broad Institute Genome Sequencing Center for Infectious Disease"/>
            <person name="Wu L."/>
            <person name="Ma J."/>
        </authorList>
    </citation>
    <scope>NUCLEOTIDE SEQUENCE [LARGE SCALE GENOMIC DNA]</scope>
    <source>
        <strain evidence="15">CGMCC 4.7304</strain>
    </source>
</reference>
<dbReference type="EMBL" id="JBHSPB010000032">
    <property type="protein sequence ID" value="MFC5724667.1"/>
    <property type="molecule type" value="Genomic_DNA"/>
</dbReference>
<gene>
    <name evidence="11" type="primary">whiB</name>
    <name evidence="14" type="ORF">ACFP1Z_31395</name>
</gene>
<dbReference type="PROSITE" id="PS51674">
    <property type="entry name" value="4FE4S_WBL"/>
    <property type="match status" value="1"/>
</dbReference>
<keyword evidence="5 11" id="KW-0408">Iron</keyword>
<evidence type="ECO:0000256" key="3">
    <source>
        <dbReference type="ARBA" id="ARBA00022485"/>
    </source>
</evidence>
<name>A0ABW0Z956_9ACTN</name>
<evidence type="ECO:0000259" key="13">
    <source>
        <dbReference type="PROSITE" id="PS51674"/>
    </source>
</evidence>
<dbReference type="Pfam" id="PF02467">
    <property type="entry name" value="Whib"/>
    <property type="match status" value="1"/>
</dbReference>
<evidence type="ECO:0000256" key="8">
    <source>
        <dbReference type="ARBA" id="ARBA00023125"/>
    </source>
</evidence>
<organism evidence="14 15">
    <name type="scientific">Streptomyces gamaensis</name>
    <dbReference type="NCBI Taxonomy" id="1763542"/>
    <lineage>
        <taxon>Bacteria</taxon>
        <taxon>Bacillati</taxon>
        <taxon>Actinomycetota</taxon>
        <taxon>Actinomycetes</taxon>
        <taxon>Kitasatosporales</taxon>
        <taxon>Streptomycetaceae</taxon>
        <taxon>Streptomyces</taxon>
    </lineage>
</organism>
<evidence type="ECO:0000256" key="5">
    <source>
        <dbReference type="ARBA" id="ARBA00023004"/>
    </source>
</evidence>
<evidence type="ECO:0000313" key="15">
    <source>
        <dbReference type="Proteomes" id="UP001596083"/>
    </source>
</evidence>
<evidence type="ECO:0000256" key="7">
    <source>
        <dbReference type="ARBA" id="ARBA00023015"/>
    </source>
</evidence>
<feature type="binding site" evidence="11">
    <location>
        <position position="37"/>
    </location>
    <ligand>
        <name>[4Fe-4S] cluster</name>
        <dbReference type="ChEBI" id="CHEBI:49883"/>
    </ligand>
</feature>
<comment type="caution">
    <text evidence="14">The sequence shown here is derived from an EMBL/GenBank/DDBJ whole genome shotgun (WGS) entry which is preliminary data.</text>
</comment>
<dbReference type="InterPro" id="IPR034768">
    <property type="entry name" value="4FE4S_WBL"/>
</dbReference>
<evidence type="ECO:0000256" key="10">
    <source>
        <dbReference type="ARBA" id="ARBA00023163"/>
    </source>
</evidence>
<feature type="domain" description="4Fe-4S Wbl-type" evidence="13">
    <location>
        <begin position="36"/>
        <end position="96"/>
    </location>
</feature>
<proteinExistence type="inferred from homology"/>
<comment type="function">
    <text evidence="11">Acts as a transcriptional regulator. Probably redox-responsive. The apo- but not holo-form probably binds DNA.</text>
</comment>
<feature type="compositionally biased region" description="Basic and acidic residues" evidence="12">
    <location>
        <begin position="133"/>
        <end position="142"/>
    </location>
</feature>
<evidence type="ECO:0000256" key="4">
    <source>
        <dbReference type="ARBA" id="ARBA00022723"/>
    </source>
</evidence>
<evidence type="ECO:0000256" key="1">
    <source>
        <dbReference type="ARBA" id="ARBA00004496"/>
    </source>
</evidence>
<accession>A0ABW0Z956</accession>